<reference evidence="2 3" key="1">
    <citation type="submission" date="2019-05" db="EMBL/GenBank/DDBJ databases">
        <title>Another draft genome of Portunus trituberculatus and its Hox gene families provides insights of decapod evolution.</title>
        <authorList>
            <person name="Jeong J.-H."/>
            <person name="Song I."/>
            <person name="Kim S."/>
            <person name="Choi T."/>
            <person name="Kim D."/>
            <person name="Ryu S."/>
            <person name="Kim W."/>
        </authorList>
    </citation>
    <scope>NUCLEOTIDE SEQUENCE [LARGE SCALE GENOMIC DNA]</scope>
    <source>
        <tissue evidence="2">Muscle</tissue>
    </source>
</reference>
<gene>
    <name evidence="2" type="ORF">E2C01_028598</name>
</gene>
<sequence>MKKMRLVSMPSYQEFLFFLDFIHLSLCHTLSRRVQTERDPSHKTPDETVEDEDKNALRAKTLLLQLQTHYTLVLREDRIIKDHKDHVAIIGTAIATLAVDDIYDKYPSYLMLPERQPGKPNSTLRRPNHSRNLPVNSLNLRARARLYAYLSNARPARYNTS</sequence>
<protein>
    <submittedName>
        <fullName evidence="2">Uncharacterized protein</fullName>
    </submittedName>
</protein>
<proteinExistence type="predicted"/>
<evidence type="ECO:0000313" key="2">
    <source>
        <dbReference type="EMBL" id="MPC35180.1"/>
    </source>
</evidence>
<dbReference type="AlphaFoldDB" id="A0A5B7EKV8"/>
<name>A0A5B7EKV8_PORTR</name>
<dbReference type="EMBL" id="VSRR010003215">
    <property type="protein sequence ID" value="MPC35180.1"/>
    <property type="molecule type" value="Genomic_DNA"/>
</dbReference>
<dbReference type="Proteomes" id="UP000324222">
    <property type="component" value="Unassembled WGS sequence"/>
</dbReference>
<feature type="compositionally biased region" description="Basic and acidic residues" evidence="1">
    <location>
        <begin position="34"/>
        <end position="46"/>
    </location>
</feature>
<accession>A0A5B7EKV8</accession>
<feature type="region of interest" description="Disordered" evidence="1">
    <location>
        <begin position="33"/>
        <end position="52"/>
    </location>
</feature>
<feature type="region of interest" description="Disordered" evidence="1">
    <location>
        <begin position="114"/>
        <end position="133"/>
    </location>
</feature>
<keyword evidence="3" id="KW-1185">Reference proteome</keyword>
<evidence type="ECO:0000256" key="1">
    <source>
        <dbReference type="SAM" id="MobiDB-lite"/>
    </source>
</evidence>
<organism evidence="2 3">
    <name type="scientific">Portunus trituberculatus</name>
    <name type="common">Swimming crab</name>
    <name type="synonym">Neptunus trituberculatus</name>
    <dbReference type="NCBI Taxonomy" id="210409"/>
    <lineage>
        <taxon>Eukaryota</taxon>
        <taxon>Metazoa</taxon>
        <taxon>Ecdysozoa</taxon>
        <taxon>Arthropoda</taxon>
        <taxon>Crustacea</taxon>
        <taxon>Multicrustacea</taxon>
        <taxon>Malacostraca</taxon>
        <taxon>Eumalacostraca</taxon>
        <taxon>Eucarida</taxon>
        <taxon>Decapoda</taxon>
        <taxon>Pleocyemata</taxon>
        <taxon>Brachyura</taxon>
        <taxon>Eubrachyura</taxon>
        <taxon>Portunoidea</taxon>
        <taxon>Portunidae</taxon>
        <taxon>Portuninae</taxon>
        <taxon>Portunus</taxon>
    </lineage>
</organism>
<comment type="caution">
    <text evidence="2">The sequence shown here is derived from an EMBL/GenBank/DDBJ whole genome shotgun (WGS) entry which is preliminary data.</text>
</comment>
<evidence type="ECO:0000313" key="3">
    <source>
        <dbReference type="Proteomes" id="UP000324222"/>
    </source>
</evidence>
<feature type="compositionally biased region" description="Polar residues" evidence="1">
    <location>
        <begin position="119"/>
        <end position="133"/>
    </location>
</feature>